<dbReference type="AlphaFoldDB" id="A0A484M6A6"/>
<organism evidence="2 3">
    <name type="scientific">Cuscuta campestris</name>
    <dbReference type="NCBI Taxonomy" id="132261"/>
    <lineage>
        <taxon>Eukaryota</taxon>
        <taxon>Viridiplantae</taxon>
        <taxon>Streptophyta</taxon>
        <taxon>Embryophyta</taxon>
        <taxon>Tracheophyta</taxon>
        <taxon>Spermatophyta</taxon>
        <taxon>Magnoliopsida</taxon>
        <taxon>eudicotyledons</taxon>
        <taxon>Gunneridae</taxon>
        <taxon>Pentapetalae</taxon>
        <taxon>asterids</taxon>
        <taxon>lamiids</taxon>
        <taxon>Solanales</taxon>
        <taxon>Convolvulaceae</taxon>
        <taxon>Cuscuteae</taxon>
        <taxon>Cuscuta</taxon>
        <taxon>Cuscuta subgen. Grammica</taxon>
        <taxon>Cuscuta sect. Cleistogrammica</taxon>
    </lineage>
</organism>
<protein>
    <submittedName>
        <fullName evidence="2">Uncharacterized protein</fullName>
    </submittedName>
</protein>
<gene>
    <name evidence="2" type="ORF">CCAM_LOCUS25891</name>
</gene>
<evidence type="ECO:0000313" key="3">
    <source>
        <dbReference type="Proteomes" id="UP000595140"/>
    </source>
</evidence>
<reference evidence="2 3" key="1">
    <citation type="submission" date="2018-04" db="EMBL/GenBank/DDBJ databases">
        <authorList>
            <person name="Vogel A."/>
        </authorList>
    </citation>
    <scope>NUCLEOTIDE SEQUENCE [LARGE SCALE GENOMIC DNA]</scope>
</reference>
<feature type="compositionally biased region" description="Acidic residues" evidence="1">
    <location>
        <begin position="15"/>
        <end position="28"/>
    </location>
</feature>
<proteinExistence type="predicted"/>
<evidence type="ECO:0000313" key="2">
    <source>
        <dbReference type="EMBL" id="VFQ84115.1"/>
    </source>
</evidence>
<feature type="region of interest" description="Disordered" evidence="1">
    <location>
        <begin position="1"/>
        <end position="28"/>
    </location>
</feature>
<sequence>MSEVNGDHKRKREAIEEEEVEETLDADIEQEEDEEIFHYLRPWYEGRSFIKDISRQNFIHLEPLAEEIFQSLKNEQVSAIVSGVRELFASPMFIQACVETYMEDNHLLIELEPDGPHSNAEGEERMEALKRDIVPKHFGRDSNHCYY</sequence>
<name>A0A484M6A6_9ASTE</name>
<evidence type="ECO:0000256" key="1">
    <source>
        <dbReference type="SAM" id="MobiDB-lite"/>
    </source>
</evidence>
<dbReference type="EMBL" id="OOIL02002698">
    <property type="protein sequence ID" value="VFQ84115.1"/>
    <property type="molecule type" value="Genomic_DNA"/>
</dbReference>
<keyword evidence="3" id="KW-1185">Reference proteome</keyword>
<dbReference type="Proteomes" id="UP000595140">
    <property type="component" value="Unassembled WGS sequence"/>
</dbReference>
<accession>A0A484M6A6</accession>
<dbReference type="OrthoDB" id="1293041at2759"/>